<organism evidence="2 3">
    <name type="scientific">Grus japonensis</name>
    <name type="common">Japanese crane</name>
    <name type="synonym">Red-crowned crane</name>
    <dbReference type="NCBI Taxonomy" id="30415"/>
    <lineage>
        <taxon>Eukaryota</taxon>
        <taxon>Metazoa</taxon>
        <taxon>Chordata</taxon>
        <taxon>Craniata</taxon>
        <taxon>Vertebrata</taxon>
        <taxon>Euteleostomi</taxon>
        <taxon>Archelosauria</taxon>
        <taxon>Archosauria</taxon>
        <taxon>Dinosauria</taxon>
        <taxon>Saurischia</taxon>
        <taxon>Theropoda</taxon>
        <taxon>Coelurosauria</taxon>
        <taxon>Aves</taxon>
        <taxon>Neognathae</taxon>
        <taxon>Neoaves</taxon>
        <taxon>Gruiformes</taxon>
        <taxon>Gruidae</taxon>
        <taxon>Grus</taxon>
    </lineage>
</organism>
<sequence>MSKWRSVTSGVPQGSVLGLALFNIFVGDMDSGIECTLSKFADDTKLCGAVDTLEGRDAIRRDLDRLERWAPANRMKFNKAKCKALHMGWCNPKHKYRLSREWIESSPEENNLGVLVDEKLNMSRQCVLAAQTPPVSWAASKTVWPAGQGR</sequence>
<evidence type="ECO:0000313" key="2">
    <source>
        <dbReference type="EMBL" id="GAB0205497.1"/>
    </source>
</evidence>
<dbReference type="AlphaFoldDB" id="A0ABC9Y9U3"/>
<dbReference type="PANTHER" id="PTHR33332">
    <property type="entry name" value="REVERSE TRANSCRIPTASE DOMAIN-CONTAINING PROTEIN"/>
    <property type="match status" value="1"/>
</dbReference>
<proteinExistence type="predicted"/>
<dbReference type="Pfam" id="PF00078">
    <property type="entry name" value="RVT_1"/>
    <property type="match status" value="1"/>
</dbReference>
<comment type="caution">
    <text evidence="2">The sequence shown here is derived from an EMBL/GenBank/DDBJ whole genome shotgun (WGS) entry which is preliminary data.</text>
</comment>
<feature type="domain" description="Reverse transcriptase" evidence="1">
    <location>
        <begin position="4"/>
        <end position="96"/>
    </location>
</feature>
<evidence type="ECO:0000313" key="3">
    <source>
        <dbReference type="Proteomes" id="UP001623348"/>
    </source>
</evidence>
<gene>
    <name evidence="2" type="ORF">GRJ2_003015300</name>
</gene>
<dbReference type="InterPro" id="IPR000477">
    <property type="entry name" value="RT_dom"/>
</dbReference>
<reference evidence="2 3" key="1">
    <citation type="submission" date="2024-06" db="EMBL/GenBank/DDBJ databases">
        <title>The draft genome of Grus japonensis, version 3.</title>
        <authorList>
            <person name="Nabeshima K."/>
            <person name="Suzuki S."/>
            <person name="Onuma M."/>
        </authorList>
    </citation>
    <scope>NUCLEOTIDE SEQUENCE [LARGE SCALE GENOMIC DNA]</scope>
    <source>
        <strain evidence="2 3">451A</strain>
    </source>
</reference>
<evidence type="ECO:0000259" key="1">
    <source>
        <dbReference type="Pfam" id="PF00078"/>
    </source>
</evidence>
<dbReference type="EMBL" id="BAAFJT010000040">
    <property type="protein sequence ID" value="GAB0205497.1"/>
    <property type="molecule type" value="Genomic_DNA"/>
</dbReference>
<name>A0ABC9Y9U3_GRUJA</name>
<dbReference type="Proteomes" id="UP001623348">
    <property type="component" value="Unassembled WGS sequence"/>
</dbReference>
<accession>A0ABC9Y9U3</accession>
<keyword evidence="3" id="KW-1185">Reference proteome</keyword>
<protein>
    <submittedName>
        <fullName evidence="2">Triadin</fullName>
    </submittedName>
</protein>